<proteinExistence type="predicted"/>
<name>A0A139HVE9_9PEZI</name>
<dbReference type="InterPro" id="IPR036420">
    <property type="entry name" value="BRCT_dom_sf"/>
</dbReference>
<feature type="domain" description="BRCT" evidence="2">
    <location>
        <begin position="766"/>
        <end position="892"/>
    </location>
</feature>
<protein>
    <recommendedName>
        <fullName evidence="2">BRCT domain-containing protein</fullName>
    </recommendedName>
</protein>
<dbReference type="PROSITE" id="PS50172">
    <property type="entry name" value="BRCT"/>
    <property type="match status" value="4"/>
</dbReference>
<dbReference type="CDD" id="cd18436">
    <property type="entry name" value="BRCT_BRC1_like_rpt2"/>
    <property type="match status" value="1"/>
</dbReference>
<dbReference type="GO" id="GO:1990683">
    <property type="term" value="P:DNA double-strand break attachment to nuclear envelope"/>
    <property type="evidence" value="ECO:0007669"/>
    <property type="project" value="TreeGrafter"/>
</dbReference>
<feature type="region of interest" description="Disordered" evidence="1">
    <location>
        <begin position="455"/>
        <end position="569"/>
    </location>
</feature>
<dbReference type="SUPFAM" id="SSF52113">
    <property type="entry name" value="BRCT domain"/>
    <property type="match status" value="5"/>
</dbReference>
<dbReference type="InterPro" id="IPR001357">
    <property type="entry name" value="BRCT_dom"/>
</dbReference>
<dbReference type="Pfam" id="PF16589">
    <property type="entry name" value="BRCT_2"/>
    <property type="match status" value="1"/>
</dbReference>
<dbReference type="AlphaFoldDB" id="A0A139HVE9"/>
<dbReference type="Pfam" id="PF16770">
    <property type="entry name" value="RTT107_BRCT_5"/>
    <property type="match status" value="1"/>
</dbReference>
<accession>A0A139HVE9</accession>
<feature type="region of interest" description="Disordered" evidence="1">
    <location>
        <begin position="591"/>
        <end position="650"/>
    </location>
</feature>
<comment type="caution">
    <text evidence="3">The sequence shown here is derived from an EMBL/GenBank/DDBJ whole genome shotgun (WGS) entry which is preliminary data.</text>
</comment>
<evidence type="ECO:0000313" key="4">
    <source>
        <dbReference type="Proteomes" id="UP000070133"/>
    </source>
</evidence>
<dbReference type="GO" id="GO:0035361">
    <property type="term" value="C:Cul8-RING ubiquitin ligase complex"/>
    <property type="evidence" value="ECO:0007669"/>
    <property type="project" value="TreeGrafter"/>
</dbReference>
<feature type="compositionally biased region" description="Polar residues" evidence="1">
    <location>
        <begin position="553"/>
        <end position="569"/>
    </location>
</feature>
<evidence type="ECO:0000259" key="2">
    <source>
        <dbReference type="PROSITE" id="PS50172"/>
    </source>
</evidence>
<gene>
    <name evidence="3" type="ORF">AC578_6118</name>
</gene>
<dbReference type="STRING" id="321146.A0A139HVE9"/>
<evidence type="ECO:0000313" key="3">
    <source>
        <dbReference type="EMBL" id="KXT06450.1"/>
    </source>
</evidence>
<dbReference type="PANTHER" id="PTHR47667:SF1">
    <property type="entry name" value="REGULATOR OF TY1 TRANSPOSITION PROTEIN 107"/>
    <property type="match status" value="1"/>
</dbReference>
<dbReference type="SMART" id="SM00292">
    <property type="entry name" value="BRCT"/>
    <property type="match status" value="5"/>
</dbReference>
<dbReference type="InterPro" id="IPR053036">
    <property type="entry name" value="CellCycle_DNARepair_Reg"/>
</dbReference>
<dbReference type="PANTHER" id="PTHR47667">
    <property type="entry name" value="REGULATOR OF TY1 TRANSPOSITION PROTEIN 107"/>
    <property type="match status" value="1"/>
</dbReference>
<evidence type="ECO:0000256" key="1">
    <source>
        <dbReference type="SAM" id="MobiDB-lite"/>
    </source>
</evidence>
<feature type="compositionally biased region" description="Acidic residues" evidence="1">
    <location>
        <begin position="503"/>
        <end position="520"/>
    </location>
</feature>
<dbReference type="Gene3D" id="3.40.50.10190">
    <property type="entry name" value="BRCT domain"/>
    <property type="match status" value="5"/>
</dbReference>
<feature type="domain" description="BRCT" evidence="2">
    <location>
        <begin position="107"/>
        <end position="197"/>
    </location>
</feature>
<dbReference type="Pfam" id="PF12738">
    <property type="entry name" value="PTCB-BRCT"/>
    <property type="match status" value="1"/>
</dbReference>
<dbReference type="EMBL" id="LFZN01000006">
    <property type="protein sequence ID" value="KXT06450.1"/>
    <property type="molecule type" value="Genomic_DNA"/>
</dbReference>
<dbReference type="OrthoDB" id="342264at2759"/>
<sequence>MADDDVPSDLLFEHVVFAMMPSEELEQWQVKELSSAITTSGGRHVALSEHDQSIDNLDQITHIISTHVDFPQYAQCLDRGIYVVKPSWVLTSVHKKKQTPPRQHSPDPSQYFQDVVVTCGDLPEGDKEAIAAGVIALGGAHSSGLTKIVTHLVTNTLNHQKCQVVDQKGLDVKLVLPHWFDACIKLGKKISEKPYLFPHPEVMRRVNLSAPRPSPTPQLRGASSIITAEQFGTTPPPSPAKSRLWLNAFMGKRVYLADDLELSDHLRTTLVGLIEQGGGTVTPHVDLCSIYIGYFRDGPAYVEASQAGKEVANLAWLYHVINRNRYTSPLRKLLHYPVPRGGIGGFEHLKISLSNYSGEARTYVENLIRFSGAEYTKTMKQDNTHLITAHKTGEKCEAAQEWNISIVNHLWLEESFAKCEIQSLANPKYTHFPARTNLGEVTGQTSLDMKSVERRFFPKPKSPQKPKLKEQPVSRGNVPATSTLKRPAPVSDAMDVDLPPPAAEEDEPEEDEEQVDTEEEPASKATKKSRGRPRKSDAASVATPRLPIENHSPMITSTGRASKQKALSSLHTQAEDIALYQKETKRKGGVVYGGRHSSHAEDFVSSPAPANRTSKKRTSDEYEASALDPDLSDGETQNVGSKHKKAKTAASPRLPEVKYKMMVTGDDRWVDNTRKENADRGVLRQLGVELTTDPKDVDILVAPKLLRTKKFVCALAGAPLVVDTSFLDIALTKKRLIVDPPMLKDREGEERLGFKLTESLNRAEVNDRKLFRGWSIYVTSDVKGGFDTYKDIIKLNGGNAFEYRGRTGVKFPRRQPLEDDAEAGAESRNQGEASEYNRIYLVSGPSDAEIKLWKTFRHEAKKQDLEARIVTPDWLLNSALSQQIVSGDKFLHDDESLTSQRAG</sequence>
<dbReference type="GO" id="GO:0006302">
    <property type="term" value="P:double-strand break repair"/>
    <property type="evidence" value="ECO:0007669"/>
    <property type="project" value="TreeGrafter"/>
</dbReference>
<dbReference type="CDD" id="cd18438">
    <property type="entry name" value="BRCT_BRC1_like_rpt4"/>
    <property type="match status" value="1"/>
</dbReference>
<feature type="domain" description="BRCT" evidence="2">
    <location>
        <begin position="7"/>
        <end position="106"/>
    </location>
</feature>
<feature type="domain" description="BRCT" evidence="2">
    <location>
        <begin position="346"/>
        <end position="418"/>
    </location>
</feature>
<keyword evidence="4" id="KW-1185">Reference proteome</keyword>
<dbReference type="FunFam" id="3.40.50.10190:FF:000048">
    <property type="entry name" value="DNA repair protein Rtt107"/>
    <property type="match status" value="1"/>
</dbReference>
<reference evidence="3 4" key="1">
    <citation type="submission" date="2015-07" db="EMBL/GenBank/DDBJ databases">
        <title>Comparative genomics of the Sigatoka disease complex on banana suggests a link between parallel evolutionary changes in Pseudocercospora fijiensis and Pseudocercospora eumusae and increased virulence on the banana host.</title>
        <authorList>
            <person name="Chang T.-C."/>
            <person name="Salvucci A."/>
            <person name="Crous P.W."/>
            <person name="Stergiopoulos I."/>
        </authorList>
    </citation>
    <scope>NUCLEOTIDE SEQUENCE [LARGE SCALE GENOMIC DNA]</scope>
    <source>
        <strain evidence="3 4">CBS 114824</strain>
    </source>
</reference>
<organism evidence="3 4">
    <name type="scientific">Pseudocercospora eumusae</name>
    <dbReference type="NCBI Taxonomy" id="321146"/>
    <lineage>
        <taxon>Eukaryota</taxon>
        <taxon>Fungi</taxon>
        <taxon>Dikarya</taxon>
        <taxon>Ascomycota</taxon>
        <taxon>Pezizomycotina</taxon>
        <taxon>Dothideomycetes</taxon>
        <taxon>Dothideomycetidae</taxon>
        <taxon>Mycosphaerellales</taxon>
        <taxon>Mycosphaerellaceae</taxon>
        <taxon>Pseudocercospora</taxon>
    </lineage>
</organism>
<dbReference type="CDD" id="cd18437">
    <property type="entry name" value="BRCT_BRC1_like_rpt3"/>
    <property type="match status" value="1"/>
</dbReference>
<dbReference type="GO" id="GO:0005634">
    <property type="term" value="C:nucleus"/>
    <property type="evidence" value="ECO:0007669"/>
    <property type="project" value="TreeGrafter"/>
</dbReference>
<dbReference type="Proteomes" id="UP000070133">
    <property type="component" value="Unassembled WGS sequence"/>
</dbReference>